<proteinExistence type="predicted"/>
<accession>A0A0H3EBI8</accession>
<dbReference type="RefSeq" id="WP_013389554.1">
    <property type="nucleotide sequence ID" value="NC_014638.1"/>
</dbReference>
<dbReference type="HOGENOM" id="CLU_192741_0_0_11"/>
<dbReference type="EMBL" id="CP001840">
    <property type="protein sequence ID" value="ADP35480.1"/>
    <property type="molecule type" value="Genomic_DNA"/>
</dbReference>
<reference evidence="1 2" key="1">
    <citation type="journal article" date="2010" name="Proc. Natl. Acad. Sci. U.S.A.">
        <title>Genome analysis of Bifidobacterium bifidum PRL2010 reveals metabolic pathways for host-derived glycan foraging.</title>
        <authorList>
            <person name="Turroni F."/>
            <person name="Bottacini F."/>
            <person name="Foroni E."/>
            <person name="Mulder I."/>
            <person name="Kim J.H."/>
            <person name="Zomer A."/>
            <person name="Sanchez B."/>
            <person name="Bidossi A."/>
            <person name="Ferrarini A."/>
            <person name="Giubellini V."/>
            <person name="Delledonne M."/>
            <person name="Henrissat B."/>
            <person name="Coutinho P."/>
            <person name="Oggioni M."/>
            <person name="Fitzgerald G.F."/>
            <person name="Mills D."/>
            <person name="Margolles A."/>
            <person name="Kelly D."/>
            <person name="van Sinderen D."/>
            <person name="Ventura M."/>
        </authorList>
    </citation>
    <scope>NUCLEOTIDE SEQUENCE [LARGE SCALE GENOMIC DNA]</scope>
    <source>
        <strain evidence="1 2">PRL2010</strain>
    </source>
</reference>
<dbReference type="Proteomes" id="UP000002312">
    <property type="component" value="Chromosome"/>
</dbReference>
<organism evidence="1 2">
    <name type="scientific">Bifidobacterium bifidum (strain PRL2010)</name>
    <dbReference type="NCBI Taxonomy" id="702459"/>
    <lineage>
        <taxon>Bacteria</taxon>
        <taxon>Bacillati</taxon>
        <taxon>Actinomycetota</taxon>
        <taxon>Actinomycetes</taxon>
        <taxon>Bifidobacteriales</taxon>
        <taxon>Bifidobacteriaceae</taxon>
        <taxon>Bifidobacterium</taxon>
    </lineage>
</organism>
<protein>
    <recommendedName>
        <fullName evidence="3">Magnesium-translocating P-type ATPase</fullName>
    </recommendedName>
</protein>
<evidence type="ECO:0008006" key="3">
    <source>
        <dbReference type="Google" id="ProtNLM"/>
    </source>
</evidence>
<dbReference type="AlphaFoldDB" id="A0A0H3EBI8"/>
<name>A0A0H3EBI8_BIFBP</name>
<sequence length="68" mass="7667">MNTLRLIRWRGERHASITQRLNFAAHATPEATPEATLALVYAHESGLEPDEVRQARRAYGGNTIPARR</sequence>
<dbReference type="PATRIC" id="fig|702459.3.peg.375"/>
<evidence type="ECO:0000313" key="1">
    <source>
        <dbReference type="EMBL" id="ADP35480.1"/>
    </source>
</evidence>
<dbReference type="KEGG" id="bbp:BBPR_0361"/>
<evidence type="ECO:0000313" key="2">
    <source>
        <dbReference type="Proteomes" id="UP000002312"/>
    </source>
</evidence>
<gene>
    <name evidence="1" type="ordered locus">BBPR_0361</name>
</gene>